<reference evidence="1" key="1">
    <citation type="submission" date="2014-11" db="EMBL/GenBank/DDBJ databases">
        <authorList>
            <person name="Amaro Gonzalez C."/>
        </authorList>
    </citation>
    <scope>NUCLEOTIDE SEQUENCE</scope>
</reference>
<protein>
    <submittedName>
        <fullName evidence="1">Uncharacterized protein</fullName>
    </submittedName>
</protein>
<organism evidence="1">
    <name type="scientific">Anguilla anguilla</name>
    <name type="common">European freshwater eel</name>
    <name type="synonym">Muraena anguilla</name>
    <dbReference type="NCBI Taxonomy" id="7936"/>
    <lineage>
        <taxon>Eukaryota</taxon>
        <taxon>Metazoa</taxon>
        <taxon>Chordata</taxon>
        <taxon>Craniata</taxon>
        <taxon>Vertebrata</taxon>
        <taxon>Euteleostomi</taxon>
        <taxon>Actinopterygii</taxon>
        <taxon>Neopterygii</taxon>
        <taxon>Teleostei</taxon>
        <taxon>Anguilliformes</taxon>
        <taxon>Anguillidae</taxon>
        <taxon>Anguilla</taxon>
    </lineage>
</organism>
<sequence length="71" mass="8258">MTSERTRLSVYSRISMTNETFLGVAVELEGSEWLEQHLFYCPVRKTDIMHIMSILSTYIQTTNFLSGKQTH</sequence>
<name>A0A0E9X8Z5_ANGAN</name>
<reference evidence="1" key="2">
    <citation type="journal article" date="2015" name="Fish Shellfish Immunol.">
        <title>Early steps in the European eel (Anguilla anguilla)-Vibrio vulnificus interaction in the gills: Role of the RtxA13 toxin.</title>
        <authorList>
            <person name="Callol A."/>
            <person name="Pajuelo D."/>
            <person name="Ebbesson L."/>
            <person name="Teles M."/>
            <person name="MacKenzie S."/>
            <person name="Amaro C."/>
        </authorList>
    </citation>
    <scope>NUCLEOTIDE SEQUENCE</scope>
</reference>
<accession>A0A0E9X8Z5</accession>
<dbReference type="EMBL" id="GBXM01010277">
    <property type="protein sequence ID" value="JAH98300.1"/>
    <property type="molecule type" value="Transcribed_RNA"/>
</dbReference>
<dbReference type="AlphaFoldDB" id="A0A0E9X8Z5"/>
<evidence type="ECO:0000313" key="1">
    <source>
        <dbReference type="EMBL" id="JAH98300.1"/>
    </source>
</evidence>
<proteinExistence type="predicted"/>